<evidence type="ECO:0000313" key="2">
    <source>
        <dbReference type="WBParaSite" id="PS1159_v2.g20063.t1"/>
    </source>
</evidence>
<dbReference type="WBParaSite" id="PS1159_v2.g20063.t1">
    <property type="protein sequence ID" value="PS1159_v2.g20063.t1"/>
    <property type="gene ID" value="PS1159_v2.g20063"/>
</dbReference>
<organism evidence="1 2">
    <name type="scientific">Panagrolaimus sp. PS1159</name>
    <dbReference type="NCBI Taxonomy" id="55785"/>
    <lineage>
        <taxon>Eukaryota</taxon>
        <taxon>Metazoa</taxon>
        <taxon>Ecdysozoa</taxon>
        <taxon>Nematoda</taxon>
        <taxon>Chromadorea</taxon>
        <taxon>Rhabditida</taxon>
        <taxon>Tylenchina</taxon>
        <taxon>Panagrolaimomorpha</taxon>
        <taxon>Panagrolaimoidea</taxon>
        <taxon>Panagrolaimidae</taxon>
        <taxon>Panagrolaimus</taxon>
    </lineage>
</organism>
<name>A0AC35FR56_9BILA</name>
<sequence>MNSEFDNNNLIFCLFSSLTIAAILFLTGCTQKKKTAAVESLVESSKGGTAPAETRLPSIPEQPKERVISAKDEFAPPEEKKPDEVKNVEEQKVEEKKSEIKTSDDKESKVSAKVDTPLSKKSSKTQSKISEKMDKEDDDYVDLGPTNLPPPPKWK</sequence>
<protein>
    <submittedName>
        <fullName evidence="2">Lipoprotein</fullName>
    </submittedName>
</protein>
<evidence type="ECO:0000313" key="1">
    <source>
        <dbReference type="Proteomes" id="UP000887580"/>
    </source>
</evidence>
<proteinExistence type="predicted"/>
<accession>A0AC35FR56</accession>
<reference evidence="2" key="1">
    <citation type="submission" date="2022-11" db="UniProtKB">
        <authorList>
            <consortium name="WormBaseParasite"/>
        </authorList>
    </citation>
    <scope>IDENTIFICATION</scope>
</reference>
<dbReference type="Proteomes" id="UP000887580">
    <property type="component" value="Unplaced"/>
</dbReference>